<dbReference type="AlphaFoldDB" id="A0AAW2M4V8"/>
<reference evidence="1" key="2">
    <citation type="journal article" date="2024" name="Plant">
        <title>Genomic evolution and insights into agronomic trait innovations of Sesamum species.</title>
        <authorList>
            <person name="Miao H."/>
            <person name="Wang L."/>
            <person name="Qu L."/>
            <person name="Liu H."/>
            <person name="Sun Y."/>
            <person name="Le M."/>
            <person name="Wang Q."/>
            <person name="Wei S."/>
            <person name="Zheng Y."/>
            <person name="Lin W."/>
            <person name="Duan Y."/>
            <person name="Cao H."/>
            <person name="Xiong S."/>
            <person name="Wang X."/>
            <person name="Wei L."/>
            <person name="Li C."/>
            <person name="Ma Q."/>
            <person name="Ju M."/>
            <person name="Zhao R."/>
            <person name="Li G."/>
            <person name="Mu C."/>
            <person name="Tian Q."/>
            <person name="Mei H."/>
            <person name="Zhang T."/>
            <person name="Gao T."/>
            <person name="Zhang H."/>
        </authorList>
    </citation>
    <scope>NUCLEOTIDE SEQUENCE</scope>
    <source>
        <strain evidence="1">G02</strain>
    </source>
</reference>
<accession>A0AAW2M4V8</accession>
<evidence type="ECO:0000313" key="1">
    <source>
        <dbReference type="EMBL" id="KAL0325884.1"/>
    </source>
</evidence>
<name>A0AAW2M4V8_SESRA</name>
<comment type="caution">
    <text evidence="1">The sequence shown here is derived from an EMBL/GenBank/DDBJ whole genome shotgun (WGS) entry which is preliminary data.</text>
</comment>
<organism evidence="1">
    <name type="scientific">Sesamum radiatum</name>
    <name type="common">Black benniseed</name>
    <dbReference type="NCBI Taxonomy" id="300843"/>
    <lineage>
        <taxon>Eukaryota</taxon>
        <taxon>Viridiplantae</taxon>
        <taxon>Streptophyta</taxon>
        <taxon>Embryophyta</taxon>
        <taxon>Tracheophyta</taxon>
        <taxon>Spermatophyta</taxon>
        <taxon>Magnoliopsida</taxon>
        <taxon>eudicotyledons</taxon>
        <taxon>Gunneridae</taxon>
        <taxon>Pentapetalae</taxon>
        <taxon>asterids</taxon>
        <taxon>lamiids</taxon>
        <taxon>Lamiales</taxon>
        <taxon>Pedaliaceae</taxon>
        <taxon>Sesamum</taxon>
    </lineage>
</organism>
<proteinExistence type="predicted"/>
<sequence>MAMAPPSTCAHVDCAALASNAPSYTMFPSMGDLPLVSDPGFDPPDDDFWLQQEATTY</sequence>
<gene>
    <name evidence="1" type="ORF">Sradi_5157700</name>
</gene>
<protein>
    <submittedName>
        <fullName evidence="1">Uncharacterized protein</fullName>
    </submittedName>
</protein>
<dbReference type="EMBL" id="JACGWJ010000023">
    <property type="protein sequence ID" value="KAL0325884.1"/>
    <property type="molecule type" value="Genomic_DNA"/>
</dbReference>
<reference evidence="1" key="1">
    <citation type="submission" date="2020-06" db="EMBL/GenBank/DDBJ databases">
        <authorList>
            <person name="Li T."/>
            <person name="Hu X."/>
            <person name="Zhang T."/>
            <person name="Song X."/>
            <person name="Zhang H."/>
            <person name="Dai N."/>
            <person name="Sheng W."/>
            <person name="Hou X."/>
            <person name="Wei L."/>
        </authorList>
    </citation>
    <scope>NUCLEOTIDE SEQUENCE</scope>
    <source>
        <strain evidence="1">G02</strain>
        <tissue evidence="1">Leaf</tissue>
    </source>
</reference>